<evidence type="ECO:0000313" key="3">
    <source>
        <dbReference type="Proteomes" id="UP000324705"/>
    </source>
</evidence>
<evidence type="ECO:0000313" key="2">
    <source>
        <dbReference type="EMBL" id="VAH98346.1"/>
    </source>
</evidence>
<dbReference type="EMBL" id="LT934117">
    <property type="protein sequence ID" value="VAH98346.1"/>
    <property type="molecule type" value="Genomic_DNA"/>
</dbReference>
<dbReference type="AlphaFoldDB" id="A0A9R0SPZ6"/>
<dbReference type="EMBL" id="LT934111">
    <property type="protein sequence ID" value="VAH01263.1"/>
    <property type="molecule type" value="Genomic_DNA"/>
</dbReference>
<proteinExistence type="predicted"/>
<protein>
    <submittedName>
        <fullName evidence="1 2">Uncharacterized protein</fullName>
    </submittedName>
</protein>
<dbReference type="Gramene" id="TRITD1Av1G014950.1">
    <property type="protein sequence ID" value="TRITD1Av1G014950.1"/>
    <property type="gene ID" value="TRITD1Av1G014950"/>
</dbReference>
<evidence type="ECO:0000313" key="1">
    <source>
        <dbReference type="EMBL" id="VAH01263.1"/>
    </source>
</evidence>
<dbReference type="Gramene" id="TRITD0Uv1G146970.1">
    <property type="protein sequence ID" value="TRITD0Uv1G146970.1"/>
    <property type="gene ID" value="TRITD0Uv1G146970"/>
</dbReference>
<organism evidence="2 3">
    <name type="scientific">Triticum turgidum subsp. durum</name>
    <name type="common">Durum wheat</name>
    <name type="synonym">Triticum durum</name>
    <dbReference type="NCBI Taxonomy" id="4567"/>
    <lineage>
        <taxon>Eukaryota</taxon>
        <taxon>Viridiplantae</taxon>
        <taxon>Streptophyta</taxon>
        <taxon>Embryophyta</taxon>
        <taxon>Tracheophyta</taxon>
        <taxon>Spermatophyta</taxon>
        <taxon>Magnoliopsida</taxon>
        <taxon>Liliopsida</taxon>
        <taxon>Poales</taxon>
        <taxon>Poaceae</taxon>
        <taxon>BOP clade</taxon>
        <taxon>Pooideae</taxon>
        <taxon>Triticodae</taxon>
        <taxon>Triticeae</taxon>
        <taxon>Triticinae</taxon>
        <taxon>Triticum</taxon>
    </lineage>
</organism>
<name>A0A9R0SPZ6_TRITD</name>
<accession>A0A9R0SPZ6</accession>
<sequence>MEEDLVISALGGSLCFEWSGLLSGSRPVLRLGLKKAETDNVIFFSMFGCLPVGLVSTDLNSGSVSFHLFPFASFCTNRLTTFLGQSIDL</sequence>
<dbReference type="Proteomes" id="UP000324705">
    <property type="component" value="Chromosome 1A"/>
</dbReference>
<dbReference type="Proteomes" id="UP000324705">
    <property type="component" value="Chromosome 4A"/>
</dbReference>
<reference evidence="2 3" key="1">
    <citation type="submission" date="2017-09" db="EMBL/GenBank/DDBJ databases">
        <authorList>
            <consortium name="International Durum Wheat Genome Sequencing Consortium (IDWGSC)"/>
            <person name="Milanesi L."/>
        </authorList>
    </citation>
    <scope>NUCLEOTIDE SEQUENCE [LARGE SCALE GENOMIC DNA]</scope>
    <source>
        <strain evidence="3">cv. Svevo</strain>
    </source>
</reference>
<dbReference type="Gramene" id="TRITD4Av1G235610.1">
    <property type="protein sequence ID" value="TRITD4Av1G235610.1"/>
    <property type="gene ID" value="TRITD4Av1G235610"/>
</dbReference>
<keyword evidence="3" id="KW-1185">Reference proteome</keyword>
<gene>
    <name evidence="1" type="ORF">TRITD_1Av1G014950</name>
    <name evidence="2" type="ORF">TRITD_4Av1G235610</name>
</gene>